<proteinExistence type="predicted"/>
<organism evidence="10 11">
    <name type="scientific">Carex littledalei</name>
    <dbReference type="NCBI Taxonomy" id="544730"/>
    <lineage>
        <taxon>Eukaryota</taxon>
        <taxon>Viridiplantae</taxon>
        <taxon>Streptophyta</taxon>
        <taxon>Embryophyta</taxon>
        <taxon>Tracheophyta</taxon>
        <taxon>Spermatophyta</taxon>
        <taxon>Magnoliopsida</taxon>
        <taxon>Liliopsida</taxon>
        <taxon>Poales</taxon>
        <taxon>Cyperaceae</taxon>
        <taxon>Cyperoideae</taxon>
        <taxon>Cariceae</taxon>
        <taxon>Carex</taxon>
        <taxon>Carex subgen. Euthyceras</taxon>
    </lineage>
</organism>
<feature type="repeat" description="Pumilio" evidence="7">
    <location>
        <begin position="632"/>
        <end position="667"/>
    </location>
</feature>
<feature type="repeat" description="Pumilio" evidence="7">
    <location>
        <begin position="668"/>
        <end position="703"/>
    </location>
</feature>
<evidence type="ECO:0000313" key="10">
    <source>
        <dbReference type="EMBL" id="KAF3338873.1"/>
    </source>
</evidence>
<protein>
    <recommendedName>
        <fullName evidence="9">PUM-HD domain-containing protein</fullName>
    </recommendedName>
</protein>
<feature type="region of interest" description="Disordered" evidence="8">
    <location>
        <begin position="41"/>
        <end position="92"/>
    </location>
</feature>
<evidence type="ECO:0000256" key="8">
    <source>
        <dbReference type="SAM" id="MobiDB-lite"/>
    </source>
</evidence>
<dbReference type="SUPFAM" id="SSF48371">
    <property type="entry name" value="ARM repeat"/>
    <property type="match status" value="1"/>
</dbReference>
<comment type="caution">
    <text evidence="10">The sequence shown here is derived from an EMBL/GenBank/DDBJ whole genome shotgun (WGS) entry which is preliminary data.</text>
</comment>
<dbReference type="PROSITE" id="PS50303">
    <property type="entry name" value="PUM_HD"/>
    <property type="match status" value="1"/>
</dbReference>
<evidence type="ECO:0000256" key="2">
    <source>
        <dbReference type="ARBA" id="ARBA00022490"/>
    </source>
</evidence>
<comment type="subcellular location">
    <subcellularLocation>
        <location evidence="1">Cytoplasm</location>
    </subcellularLocation>
</comment>
<feature type="compositionally biased region" description="Basic and acidic residues" evidence="8">
    <location>
        <begin position="160"/>
        <end position="171"/>
    </location>
</feature>
<feature type="region of interest" description="Disordered" evidence="8">
    <location>
        <begin position="1"/>
        <end position="23"/>
    </location>
</feature>
<dbReference type="Pfam" id="PF00806">
    <property type="entry name" value="PUF"/>
    <property type="match status" value="8"/>
</dbReference>
<dbReference type="EMBL" id="SWLB01000004">
    <property type="protein sequence ID" value="KAF3338873.1"/>
    <property type="molecule type" value="Genomic_DNA"/>
</dbReference>
<dbReference type="PROSITE" id="PS50302">
    <property type="entry name" value="PUM"/>
    <property type="match status" value="8"/>
</dbReference>
<evidence type="ECO:0000256" key="4">
    <source>
        <dbReference type="ARBA" id="ARBA00022845"/>
    </source>
</evidence>
<dbReference type="SMART" id="SM00025">
    <property type="entry name" value="Pumilio"/>
    <property type="match status" value="8"/>
</dbReference>
<feature type="compositionally biased region" description="Low complexity" evidence="8">
    <location>
        <begin position="175"/>
        <end position="184"/>
    </location>
</feature>
<dbReference type="AlphaFoldDB" id="A0A833RPI0"/>
<keyword evidence="2" id="KW-0963">Cytoplasm</keyword>
<evidence type="ECO:0000256" key="1">
    <source>
        <dbReference type="ARBA" id="ARBA00004496"/>
    </source>
</evidence>
<keyword evidence="3" id="KW-0677">Repeat</keyword>
<dbReference type="CDD" id="cd07920">
    <property type="entry name" value="Pumilio"/>
    <property type="match status" value="1"/>
</dbReference>
<feature type="region of interest" description="Disordered" evidence="8">
    <location>
        <begin position="134"/>
        <end position="264"/>
    </location>
</feature>
<dbReference type="PANTHER" id="PTHR12537:SF119">
    <property type="entry name" value="PUMILIO HOMOLOG 6, CHLOROPLASTIC"/>
    <property type="match status" value="1"/>
</dbReference>
<feature type="compositionally biased region" description="Polar residues" evidence="8">
    <location>
        <begin position="73"/>
        <end position="87"/>
    </location>
</feature>
<feature type="repeat" description="Pumilio" evidence="7">
    <location>
        <begin position="560"/>
        <end position="595"/>
    </location>
</feature>
<feature type="repeat" description="Pumilio" evidence="7">
    <location>
        <begin position="596"/>
        <end position="631"/>
    </location>
</feature>
<gene>
    <name evidence="10" type="ORF">FCM35_KLT16344</name>
</gene>
<dbReference type="GO" id="GO:0003729">
    <property type="term" value="F:mRNA binding"/>
    <property type="evidence" value="ECO:0007669"/>
    <property type="project" value="UniProtKB-ARBA"/>
</dbReference>
<dbReference type="FunFam" id="1.25.10.10:FF:000004">
    <property type="entry name" value="Pumilio homolog 1 isoform 2"/>
    <property type="match status" value="1"/>
</dbReference>
<dbReference type="GO" id="GO:0005737">
    <property type="term" value="C:cytoplasm"/>
    <property type="evidence" value="ECO:0007669"/>
    <property type="project" value="UniProtKB-SubCell"/>
</dbReference>
<keyword evidence="4" id="KW-0810">Translation regulation</keyword>
<evidence type="ECO:0000313" key="11">
    <source>
        <dbReference type="Proteomes" id="UP000623129"/>
    </source>
</evidence>
<dbReference type="PANTHER" id="PTHR12537">
    <property type="entry name" value="RNA BINDING PROTEIN PUMILIO-RELATED"/>
    <property type="match status" value="1"/>
</dbReference>
<dbReference type="Proteomes" id="UP000623129">
    <property type="component" value="Unassembled WGS sequence"/>
</dbReference>
<evidence type="ECO:0000256" key="6">
    <source>
        <dbReference type="ARBA" id="ARBA00055193"/>
    </source>
</evidence>
<reference evidence="10" key="1">
    <citation type="submission" date="2020-01" db="EMBL/GenBank/DDBJ databases">
        <title>Genome sequence of Kobresia littledalei, the first chromosome-level genome in the family Cyperaceae.</title>
        <authorList>
            <person name="Qu G."/>
        </authorList>
    </citation>
    <scope>NUCLEOTIDE SEQUENCE</scope>
    <source>
        <strain evidence="10">C.B.Clarke</strain>
        <tissue evidence="10">Leaf</tissue>
    </source>
</reference>
<sequence>MATESPVRLVTASGSPSWPPGGLPTEEIGYHSNAATQIHGSWRERESVPRRSGSAPPNIEGSWTALTGLMGPHNSSSSYEETLQSLSKSDEESLRANPAYLEYYNLKVNLNPRLPPPLINREGRHLMHKIYSSSSLDDTSESGASTNKGPLFIPRSVLSTHKEEPEDERSPWLDSGGSSSGTGSETRNQEVADYIQDEYAGPPSPLYESPSHPSSSNSTVTPPEPDTHQSHTNPSSTPHLASSSLSESSSKKPPGQRGKSISDTKPTLLNLLPAAGLQSAEVGITDLQRLEAEMMALSVNFPGQTNQLKSQQYPLAQLPFLPRVDSQPVLQQAGMTTPFYTSASNLANLGAASFYPPPNPNPSAFFNPQYGFTGYPLNPNFIPPVITGFGPQSPVASSGAEFVQPYKYYGHMGGLPVQPPPVPDPSYMQFYPLQQAMNVYPSASPYNTVPTRPQPPSNTVVTVATESFDPHKVHQPGPFSPGVRSVSMSPLSVRKGPNTNFSGYQMGSQMHYQSASPRRNENLRMHQTDFQNVTKHDETKQCSFLEELKTNRNRRLELSDITGRIVEFSADQHGSRFIQQKLENSSPEEKAAVFSEILPHATSLMTDVFGNYVIQKFFEYGSMEQRRELANKLVGHILPLSLQMYGCRVIQKALEVIEPEQKWQLVRELEGHEMQCVRDQNGNHVIQKCIEWVPVEHIGFIITAFRGQVASLSMHPYGCRVIQRVLEHCTGNALGQCIVDEILQSACTLAQDQYGNYVTQHVLEKGKEEERNQIIEKLASQVVSMSQNKYASNVIEKCFQCAGPTHRDILIRQIIQQTDGNDALLGMMKDQYANYVVQKILDTCNDQQRDVLIGRIRASLSSLRKFTYGKHIVARVEQLMSEGP</sequence>
<comment type="function">
    <text evidence="6">Sequence-specific RNA-binding protein that regulates translation and mRNA stability by binding the 3'-UTR of target mRNAs. Binds the APUM-binding elements (APBEs) in the 3'-UTR mRNA sequence of CLV1, PNH, WUS and FAS2.</text>
</comment>
<keyword evidence="11" id="KW-1185">Reference proteome</keyword>
<dbReference type="OrthoDB" id="668540at2759"/>
<feature type="compositionally biased region" description="Low complexity" evidence="8">
    <location>
        <begin position="206"/>
        <end position="221"/>
    </location>
</feature>
<dbReference type="InterPro" id="IPR001313">
    <property type="entry name" value="Pumilio_RNA-bd_rpt"/>
</dbReference>
<feature type="repeat" description="Pumilio" evidence="7">
    <location>
        <begin position="813"/>
        <end position="854"/>
    </location>
</feature>
<feature type="repeat" description="Pumilio" evidence="7">
    <location>
        <begin position="741"/>
        <end position="776"/>
    </location>
</feature>
<dbReference type="GO" id="GO:0006417">
    <property type="term" value="P:regulation of translation"/>
    <property type="evidence" value="ECO:0007669"/>
    <property type="project" value="UniProtKB-KW"/>
</dbReference>
<name>A0A833RPI0_9POAL</name>
<feature type="repeat" description="Pumilio" evidence="7">
    <location>
        <begin position="777"/>
        <end position="812"/>
    </location>
</feature>
<feature type="compositionally biased region" description="Low complexity" evidence="8">
    <location>
        <begin position="134"/>
        <end position="145"/>
    </location>
</feature>
<dbReference type="InterPro" id="IPR033712">
    <property type="entry name" value="Pumilio_RNA-bd"/>
</dbReference>
<dbReference type="InterPro" id="IPR016024">
    <property type="entry name" value="ARM-type_fold"/>
</dbReference>
<dbReference type="Gene3D" id="1.25.10.10">
    <property type="entry name" value="Leucine-rich Repeat Variant"/>
    <property type="match status" value="1"/>
</dbReference>
<dbReference type="InterPro" id="IPR011989">
    <property type="entry name" value="ARM-like"/>
</dbReference>
<feature type="repeat" description="Pumilio" evidence="7">
    <location>
        <begin position="704"/>
        <end position="740"/>
    </location>
</feature>
<evidence type="ECO:0000256" key="5">
    <source>
        <dbReference type="ARBA" id="ARBA00022884"/>
    </source>
</evidence>
<accession>A0A833RPI0</accession>
<keyword evidence="5" id="KW-0694">RNA-binding</keyword>
<evidence type="ECO:0000256" key="7">
    <source>
        <dbReference type="PROSITE-ProRule" id="PRU00317"/>
    </source>
</evidence>
<dbReference type="InterPro" id="IPR033133">
    <property type="entry name" value="PUM-HD"/>
</dbReference>
<feature type="domain" description="PUM-HD" evidence="9">
    <location>
        <begin position="540"/>
        <end position="880"/>
    </location>
</feature>
<feature type="compositionally biased region" description="Low complexity" evidence="8">
    <location>
        <begin position="234"/>
        <end position="253"/>
    </location>
</feature>
<evidence type="ECO:0000259" key="9">
    <source>
        <dbReference type="PROSITE" id="PS50303"/>
    </source>
</evidence>
<evidence type="ECO:0000256" key="3">
    <source>
        <dbReference type="ARBA" id="ARBA00022737"/>
    </source>
</evidence>